<gene>
    <name evidence="2" type="ORF">CDAR_382361</name>
</gene>
<feature type="compositionally biased region" description="Basic and acidic residues" evidence="1">
    <location>
        <begin position="41"/>
        <end position="75"/>
    </location>
</feature>
<evidence type="ECO:0000256" key="1">
    <source>
        <dbReference type="SAM" id="MobiDB-lite"/>
    </source>
</evidence>
<dbReference type="Proteomes" id="UP001054837">
    <property type="component" value="Unassembled WGS sequence"/>
</dbReference>
<feature type="compositionally biased region" description="Acidic residues" evidence="1">
    <location>
        <begin position="84"/>
        <end position="102"/>
    </location>
</feature>
<sequence length="119" mass="13803">MCDVVLIEDDIRSPRKYSIQINWNRGSTGPLYIHKLQNDVTMKKERNSRQSNVEPKEEGKPRDTKPGRPQEDKGKTMKIAENSSSEEDIDDWLPSNDDDEDFNVTQKKKKLNGPQRTDE</sequence>
<feature type="region of interest" description="Disordered" evidence="1">
    <location>
        <begin position="38"/>
        <end position="119"/>
    </location>
</feature>
<dbReference type="AlphaFoldDB" id="A0AAV4VZ22"/>
<proteinExistence type="predicted"/>
<dbReference type="EMBL" id="BPLQ01013827">
    <property type="protein sequence ID" value="GIY75174.1"/>
    <property type="molecule type" value="Genomic_DNA"/>
</dbReference>
<organism evidence="2 3">
    <name type="scientific">Caerostris darwini</name>
    <dbReference type="NCBI Taxonomy" id="1538125"/>
    <lineage>
        <taxon>Eukaryota</taxon>
        <taxon>Metazoa</taxon>
        <taxon>Ecdysozoa</taxon>
        <taxon>Arthropoda</taxon>
        <taxon>Chelicerata</taxon>
        <taxon>Arachnida</taxon>
        <taxon>Araneae</taxon>
        <taxon>Araneomorphae</taxon>
        <taxon>Entelegynae</taxon>
        <taxon>Araneoidea</taxon>
        <taxon>Araneidae</taxon>
        <taxon>Caerostris</taxon>
    </lineage>
</organism>
<reference evidence="2 3" key="1">
    <citation type="submission" date="2021-06" db="EMBL/GenBank/DDBJ databases">
        <title>Caerostris darwini draft genome.</title>
        <authorList>
            <person name="Kono N."/>
            <person name="Arakawa K."/>
        </authorList>
    </citation>
    <scope>NUCLEOTIDE SEQUENCE [LARGE SCALE GENOMIC DNA]</scope>
</reference>
<protein>
    <submittedName>
        <fullName evidence="2">Uncharacterized protein</fullName>
    </submittedName>
</protein>
<evidence type="ECO:0000313" key="2">
    <source>
        <dbReference type="EMBL" id="GIY75174.1"/>
    </source>
</evidence>
<name>A0AAV4VZ22_9ARAC</name>
<keyword evidence="3" id="KW-1185">Reference proteome</keyword>
<comment type="caution">
    <text evidence="2">The sequence shown here is derived from an EMBL/GenBank/DDBJ whole genome shotgun (WGS) entry which is preliminary data.</text>
</comment>
<accession>A0AAV4VZ22</accession>
<evidence type="ECO:0000313" key="3">
    <source>
        <dbReference type="Proteomes" id="UP001054837"/>
    </source>
</evidence>